<dbReference type="EMBL" id="CM029054">
    <property type="protein sequence ID" value="KAG2537849.1"/>
    <property type="molecule type" value="Genomic_DNA"/>
</dbReference>
<evidence type="ECO:0000313" key="2">
    <source>
        <dbReference type="Proteomes" id="UP000823388"/>
    </source>
</evidence>
<dbReference type="Proteomes" id="UP000823388">
    <property type="component" value="Chromosome 9N"/>
</dbReference>
<protein>
    <submittedName>
        <fullName evidence="1">Uncharacterized protein</fullName>
    </submittedName>
</protein>
<sequence length="239" mass="27943">METSDHVPCLITASTNIPKGKVFRFENYLMEHEHFFNVVQHAWSLPLPQLDMAKLITAKFKNVRRVIRAWQSHLSSLKANIANVKLIITFMGLLEELRDLTLEEWNFRKILDEKLISLLQQQRIYWKQRGKIKWVTQGDAGTKFFHANATIKHRRNMISSLLDQDEYPRTAHPAKADIFWEAFKDILGQSEFHSLTMNLSTLLQASSQLGCLEELFTHEEIDLHRISENFNSISFNFSK</sequence>
<keyword evidence="2" id="KW-1185">Reference proteome</keyword>
<dbReference type="AlphaFoldDB" id="A0A8T0MR16"/>
<gene>
    <name evidence="1" type="ORF">PVAP13_9NG327046</name>
</gene>
<name>A0A8T0MR16_PANVG</name>
<evidence type="ECO:0000313" key="1">
    <source>
        <dbReference type="EMBL" id="KAG2537849.1"/>
    </source>
</evidence>
<organism evidence="1 2">
    <name type="scientific">Panicum virgatum</name>
    <name type="common">Blackwell switchgrass</name>
    <dbReference type="NCBI Taxonomy" id="38727"/>
    <lineage>
        <taxon>Eukaryota</taxon>
        <taxon>Viridiplantae</taxon>
        <taxon>Streptophyta</taxon>
        <taxon>Embryophyta</taxon>
        <taxon>Tracheophyta</taxon>
        <taxon>Spermatophyta</taxon>
        <taxon>Magnoliopsida</taxon>
        <taxon>Liliopsida</taxon>
        <taxon>Poales</taxon>
        <taxon>Poaceae</taxon>
        <taxon>PACMAD clade</taxon>
        <taxon>Panicoideae</taxon>
        <taxon>Panicodae</taxon>
        <taxon>Paniceae</taxon>
        <taxon>Panicinae</taxon>
        <taxon>Panicum</taxon>
        <taxon>Panicum sect. Hiantes</taxon>
    </lineage>
</organism>
<proteinExistence type="predicted"/>
<comment type="caution">
    <text evidence="1">The sequence shown here is derived from an EMBL/GenBank/DDBJ whole genome shotgun (WGS) entry which is preliminary data.</text>
</comment>
<accession>A0A8T0MR16</accession>
<reference evidence="1" key="1">
    <citation type="submission" date="2020-05" db="EMBL/GenBank/DDBJ databases">
        <title>WGS assembly of Panicum virgatum.</title>
        <authorList>
            <person name="Lovell J.T."/>
            <person name="Jenkins J."/>
            <person name="Shu S."/>
            <person name="Juenger T.E."/>
            <person name="Schmutz J."/>
        </authorList>
    </citation>
    <scope>NUCLEOTIDE SEQUENCE</scope>
    <source>
        <strain evidence="1">AP13</strain>
    </source>
</reference>